<dbReference type="PANTHER" id="PTHR21530:SF7">
    <property type="entry name" value="TRAB DOMAIN-CONTAINING PROTEIN"/>
    <property type="match status" value="1"/>
</dbReference>
<evidence type="ECO:0000313" key="2">
    <source>
        <dbReference type="EMBL" id="KUG25158.1"/>
    </source>
</evidence>
<organism evidence="2">
    <name type="scientific">hydrocarbon metagenome</name>
    <dbReference type="NCBI Taxonomy" id="938273"/>
    <lineage>
        <taxon>unclassified sequences</taxon>
        <taxon>metagenomes</taxon>
        <taxon>ecological metagenomes</taxon>
    </lineage>
</organism>
<dbReference type="InterPro" id="IPR005230">
    <property type="entry name" value="TraB_bac"/>
</dbReference>
<dbReference type="InterPro" id="IPR002816">
    <property type="entry name" value="TraB/PrgY/GumN_fam"/>
</dbReference>
<keyword evidence="1" id="KW-0812">Transmembrane</keyword>
<dbReference type="CDD" id="cd14726">
    <property type="entry name" value="TraB_PrgY-like"/>
    <property type="match status" value="1"/>
</dbReference>
<feature type="transmembrane region" description="Helical" evidence="1">
    <location>
        <begin position="310"/>
        <end position="335"/>
    </location>
</feature>
<protein>
    <recommendedName>
        <fullName evidence="3">Pheromone shutdown protein</fullName>
    </recommendedName>
</protein>
<proteinExistence type="predicted"/>
<evidence type="ECO:0008006" key="3">
    <source>
        <dbReference type="Google" id="ProtNLM"/>
    </source>
</evidence>
<sequence length="395" mass="43825">MEETVESKYGSDVIEISQNGREYFLIGTAHISQQSADLVRKVIEEEKPDVVCIELDEKRYQSLSDKKKWEELDLKNVIKEKQLSTLMINILLASYQKKLGEKLGVNPGAELLEAAKTAKENNIPIELCDRDVRITLRRAWNSMSFWQKLKFLTAGLAGVFEKEELSEEKLTELRKTDVLNEMMTELGKVMPVLKSVLIDERDIYLAQKIKESKGNKVIAVVGAGHLNGIVEQINNGRQENLDKYEIIPPVSAILKGIGYAIPVIIIGAILYIGITKGASAASDNAIYWILANGIPSALGSAIAYGHPLTVLVSFLAAPFTSLTPLIGAGYVAAFVQLMLVPPKVKEFQTVSEDVMKAKNWWKNRLLRILLVFLLSGIGSAIGTYVGMFEIVKNLF</sequence>
<dbReference type="NCBIfam" id="TIGR00261">
    <property type="entry name" value="traB"/>
    <property type="match status" value="1"/>
</dbReference>
<dbReference type="Pfam" id="PF01963">
    <property type="entry name" value="TraB_PrgY_gumN"/>
    <property type="match status" value="1"/>
</dbReference>
<dbReference type="PANTHER" id="PTHR21530">
    <property type="entry name" value="PHEROMONE SHUTDOWN PROTEIN"/>
    <property type="match status" value="1"/>
</dbReference>
<dbReference type="AlphaFoldDB" id="A0A0W8FWC5"/>
<comment type="caution">
    <text evidence="2">The sequence shown here is derived from an EMBL/GenBank/DDBJ whole genome shotgun (WGS) entry which is preliminary data.</text>
</comment>
<reference evidence="2" key="1">
    <citation type="journal article" date="2015" name="Proc. Natl. Acad. Sci. U.S.A.">
        <title>Networks of energetic and metabolic interactions define dynamics in microbial communities.</title>
        <authorList>
            <person name="Embree M."/>
            <person name="Liu J.K."/>
            <person name="Al-Bassam M.M."/>
            <person name="Zengler K."/>
        </authorList>
    </citation>
    <scope>NUCLEOTIDE SEQUENCE</scope>
</reference>
<name>A0A0W8FWC5_9ZZZZ</name>
<feature type="transmembrane region" description="Helical" evidence="1">
    <location>
        <begin position="256"/>
        <end position="274"/>
    </location>
</feature>
<gene>
    <name evidence="2" type="ORF">ASZ90_005027</name>
</gene>
<dbReference type="EMBL" id="LNQE01000757">
    <property type="protein sequence ID" value="KUG25158.1"/>
    <property type="molecule type" value="Genomic_DNA"/>
</dbReference>
<feature type="transmembrane region" description="Helical" evidence="1">
    <location>
        <begin position="286"/>
        <end position="304"/>
    </location>
</feature>
<accession>A0A0W8FWC5</accession>
<feature type="transmembrane region" description="Helical" evidence="1">
    <location>
        <begin position="365"/>
        <end position="387"/>
    </location>
</feature>
<evidence type="ECO:0000256" key="1">
    <source>
        <dbReference type="SAM" id="Phobius"/>
    </source>
</evidence>
<dbReference type="InterPro" id="IPR046345">
    <property type="entry name" value="TraB_PrgY-like"/>
</dbReference>
<keyword evidence="1" id="KW-0472">Membrane</keyword>
<keyword evidence="1" id="KW-1133">Transmembrane helix</keyword>